<sequence length="78" mass="8092">MQAVRSIVLAGVLVAVAGGSAFARDGKVEAAIRDEGLPTSSVFVRDQAINHRSSFFAAPSKAPLKVAPVTTKAKTQAR</sequence>
<gene>
    <name evidence="2" type="ORF">ACFPFW_12640</name>
</gene>
<feature type="chain" id="PRO_5047421517" evidence="1">
    <location>
        <begin position="24"/>
        <end position="78"/>
    </location>
</feature>
<keyword evidence="3" id="KW-1185">Reference proteome</keyword>
<evidence type="ECO:0000256" key="1">
    <source>
        <dbReference type="SAM" id="SignalP"/>
    </source>
</evidence>
<evidence type="ECO:0000313" key="2">
    <source>
        <dbReference type="EMBL" id="MFC5068857.1"/>
    </source>
</evidence>
<dbReference type="Proteomes" id="UP001595796">
    <property type="component" value="Unassembled WGS sequence"/>
</dbReference>
<evidence type="ECO:0000313" key="3">
    <source>
        <dbReference type="Proteomes" id="UP001595796"/>
    </source>
</evidence>
<protein>
    <submittedName>
        <fullName evidence="2">Uncharacterized protein</fullName>
    </submittedName>
</protein>
<keyword evidence="1" id="KW-0732">Signal</keyword>
<accession>A0ABV9Z2T2</accession>
<name>A0ABV9Z2T2_9HYPH</name>
<dbReference type="EMBL" id="JBHSJF010000006">
    <property type="protein sequence ID" value="MFC5068857.1"/>
    <property type="molecule type" value="Genomic_DNA"/>
</dbReference>
<feature type="signal peptide" evidence="1">
    <location>
        <begin position="1"/>
        <end position="23"/>
    </location>
</feature>
<dbReference type="RefSeq" id="WP_114955965.1">
    <property type="nucleotide sequence ID" value="NZ_JBHSJF010000006.1"/>
</dbReference>
<reference evidence="3" key="1">
    <citation type="journal article" date="2019" name="Int. J. Syst. Evol. Microbiol.">
        <title>The Global Catalogue of Microorganisms (GCM) 10K type strain sequencing project: providing services to taxonomists for standard genome sequencing and annotation.</title>
        <authorList>
            <consortium name="The Broad Institute Genomics Platform"/>
            <consortium name="The Broad Institute Genome Sequencing Center for Infectious Disease"/>
            <person name="Wu L."/>
            <person name="Ma J."/>
        </authorList>
    </citation>
    <scope>NUCLEOTIDE SEQUENCE [LARGE SCALE GENOMIC DNA]</scope>
    <source>
        <strain evidence="3">CGMCC 1.16444</strain>
    </source>
</reference>
<comment type="caution">
    <text evidence="2">The sequence shown here is derived from an EMBL/GenBank/DDBJ whole genome shotgun (WGS) entry which is preliminary data.</text>
</comment>
<proteinExistence type="predicted"/>
<organism evidence="2 3">
    <name type="scientific">Flaviflagellibacter deserti</name>
    <dbReference type="NCBI Taxonomy" id="2267266"/>
    <lineage>
        <taxon>Bacteria</taxon>
        <taxon>Pseudomonadati</taxon>
        <taxon>Pseudomonadota</taxon>
        <taxon>Alphaproteobacteria</taxon>
        <taxon>Hyphomicrobiales</taxon>
        <taxon>Flaviflagellibacter</taxon>
    </lineage>
</organism>